<evidence type="ECO:0000256" key="1">
    <source>
        <dbReference type="ARBA" id="ARBA00001974"/>
    </source>
</evidence>
<dbReference type="InterPro" id="IPR016166">
    <property type="entry name" value="FAD-bd_PCMH"/>
</dbReference>
<name>A0AAV1XPU5_LUPLU</name>
<reference evidence="5 6" key="1">
    <citation type="submission" date="2024-03" db="EMBL/GenBank/DDBJ databases">
        <authorList>
            <person name="Martinez-Hernandez J."/>
        </authorList>
    </citation>
    <scope>NUCLEOTIDE SEQUENCE [LARGE SCALE GENOMIC DNA]</scope>
</reference>
<dbReference type="AlphaFoldDB" id="A0AAV1XPU5"/>
<evidence type="ECO:0000256" key="2">
    <source>
        <dbReference type="ARBA" id="ARBA00005466"/>
    </source>
</evidence>
<dbReference type="Pfam" id="PF01565">
    <property type="entry name" value="FAD_binding_4"/>
    <property type="match status" value="1"/>
</dbReference>
<evidence type="ECO:0000313" key="5">
    <source>
        <dbReference type="EMBL" id="CAL0323674.1"/>
    </source>
</evidence>
<dbReference type="Proteomes" id="UP001497480">
    <property type="component" value="Unassembled WGS sequence"/>
</dbReference>
<dbReference type="InterPro" id="IPR050432">
    <property type="entry name" value="FAD-linked_Oxidoreductases_BP"/>
</dbReference>
<dbReference type="InterPro" id="IPR016169">
    <property type="entry name" value="FAD-bd_PCMH_sub2"/>
</dbReference>
<feature type="domain" description="FAD-binding PCMH-type" evidence="4">
    <location>
        <begin position="179"/>
        <end position="322"/>
    </location>
</feature>
<comment type="similarity">
    <text evidence="2">Belongs to the oxygen-dependent FAD-linked oxidoreductase family.</text>
</comment>
<dbReference type="Gene3D" id="3.30.43.10">
    <property type="entry name" value="Uridine Diphospho-n-acetylenolpyruvylglucosamine Reductase, domain 2"/>
    <property type="match status" value="1"/>
</dbReference>
<protein>
    <recommendedName>
        <fullName evidence="4">FAD-binding PCMH-type domain-containing protein</fullName>
    </recommendedName>
</protein>
<proteinExistence type="inferred from homology"/>
<dbReference type="GO" id="GO:0071949">
    <property type="term" value="F:FAD binding"/>
    <property type="evidence" value="ECO:0007669"/>
    <property type="project" value="InterPro"/>
</dbReference>
<dbReference type="PANTHER" id="PTHR13878:SF112">
    <property type="entry name" value="CYTOKININ DEHYDROGENASE 7"/>
    <property type="match status" value="1"/>
</dbReference>
<keyword evidence="6" id="KW-1185">Reference proteome</keyword>
<dbReference type="PANTHER" id="PTHR13878">
    <property type="entry name" value="GULONOLACTONE OXIDASE"/>
    <property type="match status" value="1"/>
</dbReference>
<organism evidence="5 6">
    <name type="scientific">Lupinus luteus</name>
    <name type="common">European yellow lupine</name>
    <dbReference type="NCBI Taxonomy" id="3873"/>
    <lineage>
        <taxon>Eukaryota</taxon>
        <taxon>Viridiplantae</taxon>
        <taxon>Streptophyta</taxon>
        <taxon>Embryophyta</taxon>
        <taxon>Tracheophyta</taxon>
        <taxon>Spermatophyta</taxon>
        <taxon>Magnoliopsida</taxon>
        <taxon>eudicotyledons</taxon>
        <taxon>Gunneridae</taxon>
        <taxon>Pentapetalae</taxon>
        <taxon>rosids</taxon>
        <taxon>fabids</taxon>
        <taxon>Fabales</taxon>
        <taxon>Fabaceae</taxon>
        <taxon>Papilionoideae</taxon>
        <taxon>50 kb inversion clade</taxon>
        <taxon>genistoids sensu lato</taxon>
        <taxon>core genistoids</taxon>
        <taxon>Genisteae</taxon>
        <taxon>Lupinus</taxon>
    </lineage>
</organism>
<dbReference type="Gene3D" id="3.30.465.10">
    <property type="match status" value="1"/>
</dbReference>
<accession>A0AAV1XPU5</accession>
<evidence type="ECO:0000259" key="4">
    <source>
        <dbReference type="PROSITE" id="PS51387"/>
    </source>
</evidence>
<comment type="cofactor">
    <cofactor evidence="1">
        <name>FAD</name>
        <dbReference type="ChEBI" id="CHEBI:57692"/>
    </cofactor>
</comment>
<dbReference type="PROSITE" id="PS51387">
    <property type="entry name" value="FAD_PCMH"/>
    <property type="match status" value="1"/>
</dbReference>
<comment type="caution">
    <text evidence="5">The sequence shown here is derived from an EMBL/GenBank/DDBJ whole genome shotgun (WGS) entry which is preliminary data.</text>
</comment>
<evidence type="ECO:0000256" key="3">
    <source>
        <dbReference type="ARBA" id="ARBA00023002"/>
    </source>
</evidence>
<dbReference type="InterPro" id="IPR036318">
    <property type="entry name" value="FAD-bd_PCMH-like_sf"/>
</dbReference>
<dbReference type="GO" id="GO:0016491">
    <property type="term" value="F:oxidoreductase activity"/>
    <property type="evidence" value="ECO:0007669"/>
    <property type="project" value="UniProtKB-KW"/>
</dbReference>
<gene>
    <name evidence="5" type="ORF">LLUT_LOCUS24734</name>
</gene>
<dbReference type="EMBL" id="CAXHTB010000017">
    <property type="protein sequence ID" value="CAL0323674.1"/>
    <property type="molecule type" value="Genomic_DNA"/>
</dbReference>
<dbReference type="InterPro" id="IPR006094">
    <property type="entry name" value="Oxid_FAD_bind_N"/>
</dbReference>
<dbReference type="SUPFAM" id="SSF56176">
    <property type="entry name" value="FAD-binding/transporter-associated domain-like"/>
    <property type="match status" value="1"/>
</dbReference>
<sequence>MAGTSKGFIDFEDLLPRLEIKLLMDNDKEVITLDSLRNNSTLLEFQNLEADIDCEANLVVHEGIVNIPEAPRVKVIDPRCLRNDVVPVMAAREEVIKSHNPPLFATDPRTVEEDVSVPMLPIEEGASVCRAMDPVGAYLEHFLHGNNTESTRDDDVSALEVNFDLSTTGIASKDFGGMKSFKPLALIKPTTASDVAHAVKLAAQTSYLTVAARGNGHSINGQAMANKGLVLDMRAMENQYFQLLYLDGSPYVDVSGGALWEDVLKRCVLQFGLAPRSWTDYLSLTVGGTLSNAGISGQTFRYGPQTSNVTELEVVNGKGDTL</sequence>
<keyword evidence="3" id="KW-0560">Oxidoreductase</keyword>
<dbReference type="InterPro" id="IPR016167">
    <property type="entry name" value="FAD-bd_PCMH_sub1"/>
</dbReference>
<evidence type="ECO:0000313" key="6">
    <source>
        <dbReference type="Proteomes" id="UP001497480"/>
    </source>
</evidence>